<dbReference type="SUPFAM" id="SSF48150">
    <property type="entry name" value="DNA-glycosylase"/>
    <property type="match status" value="1"/>
</dbReference>
<keyword evidence="3" id="KW-0808">Transferase</keyword>
<dbReference type="SUPFAM" id="SSF57884">
    <property type="entry name" value="Ada DNA repair protein, N-terminal domain (N-Ada 10)"/>
    <property type="match status" value="1"/>
</dbReference>
<dbReference type="PROSITE" id="PS00041">
    <property type="entry name" value="HTH_ARAC_FAMILY_1"/>
    <property type="match status" value="1"/>
</dbReference>
<protein>
    <submittedName>
        <fullName evidence="13">DNA-3-methyladenine glycosylase</fullName>
        <ecNumber evidence="13">3.2.2.21</ecNumber>
    </submittedName>
</protein>
<dbReference type="Pfam" id="PF00730">
    <property type="entry name" value="HhH-GPD"/>
    <property type="match status" value="1"/>
</dbReference>
<dbReference type="PRINTS" id="PR00032">
    <property type="entry name" value="HTHARAC"/>
</dbReference>
<dbReference type="GO" id="GO:0008270">
    <property type="term" value="F:zinc ion binding"/>
    <property type="evidence" value="ECO:0007669"/>
    <property type="project" value="InterPro"/>
</dbReference>
<dbReference type="InterPro" id="IPR009057">
    <property type="entry name" value="Homeodomain-like_sf"/>
</dbReference>
<evidence type="ECO:0000256" key="7">
    <source>
        <dbReference type="ARBA" id="ARBA00023015"/>
    </source>
</evidence>
<keyword evidence="2" id="KW-0489">Methyltransferase</keyword>
<dbReference type="Gene3D" id="1.10.10.60">
    <property type="entry name" value="Homeodomain-like"/>
    <property type="match status" value="1"/>
</dbReference>
<dbReference type="Gene3D" id="3.40.10.10">
    <property type="entry name" value="DNA Methylphosphotriester Repair Domain"/>
    <property type="match status" value="1"/>
</dbReference>
<dbReference type="Gene3D" id="1.10.340.30">
    <property type="entry name" value="Hypothetical protein, domain 2"/>
    <property type="match status" value="1"/>
</dbReference>
<feature type="domain" description="HTH araC/xylS-type" evidence="12">
    <location>
        <begin position="87"/>
        <end position="185"/>
    </location>
</feature>
<evidence type="ECO:0000256" key="10">
    <source>
        <dbReference type="ARBA" id="ARBA00023163"/>
    </source>
</evidence>
<proteinExistence type="predicted"/>
<dbReference type="GO" id="GO:0003700">
    <property type="term" value="F:DNA-binding transcription factor activity"/>
    <property type="evidence" value="ECO:0007669"/>
    <property type="project" value="InterPro"/>
</dbReference>
<dbReference type="InterPro" id="IPR011257">
    <property type="entry name" value="DNA_glycosylase"/>
</dbReference>
<dbReference type="InterPro" id="IPR020449">
    <property type="entry name" value="Tscrpt_reg_AraC-type_HTH"/>
</dbReference>
<keyword evidence="13" id="KW-0378">Hydrolase</keyword>
<evidence type="ECO:0000256" key="6">
    <source>
        <dbReference type="ARBA" id="ARBA00022833"/>
    </source>
</evidence>
<dbReference type="SMART" id="SM00342">
    <property type="entry name" value="HTH_ARAC"/>
    <property type="match status" value="1"/>
</dbReference>
<keyword evidence="5" id="KW-0227">DNA damage</keyword>
<dbReference type="Pfam" id="PF12833">
    <property type="entry name" value="HTH_18"/>
    <property type="match status" value="1"/>
</dbReference>
<dbReference type="GO" id="GO:0006307">
    <property type="term" value="P:DNA alkylation repair"/>
    <property type="evidence" value="ECO:0007669"/>
    <property type="project" value="TreeGrafter"/>
</dbReference>
<gene>
    <name evidence="13" type="primary">alkA_1</name>
    <name evidence="13" type="ORF">GALL_54320</name>
</gene>
<dbReference type="InterPro" id="IPR004026">
    <property type="entry name" value="Ada_DNA_repair_Zn-bd"/>
</dbReference>
<evidence type="ECO:0000256" key="1">
    <source>
        <dbReference type="ARBA" id="ARBA00001947"/>
    </source>
</evidence>
<dbReference type="CDD" id="cd00056">
    <property type="entry name" value="ENDO3c"/>
    <property type="match status" value="1"/>
</dbReference>
<evidence type="ECO:0000256" key="8">
    <source>
        <dbReference type="ARBA" id="ARBA00023125"/>
    </source>
</evidence>
<accession>A0A1J5TBC8</accession>
<keyword evidence="11" id="KW-0234">DNA repair</keyword>
<dbReference type="PANTHER" id="PTHR43003:SF13">
    <property type="entry name" value="DNA-3-METHYLADENINE GLYCOSYLASE 2"/>
    <property type="match status" value="1"/>
</dbReference>
<keyword evidence="7" id="KW-0805">Transcription regulation</keyword>
<reference evidence="13" key="1">
    <citation type="submission" date="2016-10" db="EMBL/GenBank/DDBJ databases">
        <title>Sequence of Gallionella enrichment culture.</title>
        <authorList>
            <person name="Poehlein A."/>
            <person name="Muehling M."/>
            <person name="Daniel R."/>
        </authorList>
    </citation>
    <scope>NUCLEOTIDE SEQUENCE</scope>
</reference>
<evidence type="ECO:0000259" key="12">
    <source>
        <dbReference type="PROSITE" id="PS01124"/>
    </source>
</evidence>
<dbReference type="GO" id="GO:0043565">
    <property type="term" value="F:sequence-specific DNA binding"/>
    <property type="evidence" value="ECO:0007669"/>
    <property type="project" value="InterPro"/>
</dbReference>
<evidence type="ECO:0000256" key="5">
    <source>
        <dbReference type="ARBA" id="ARBA00022763"/>
    </source>
</evidence>
<keyword evidence="9" id="KW-0010">Activator</keyword>
<keyword evidence="6" id="KW-0862">Zinc</keyword>
<dbReference type="InterPro" id="IPR035451">
    <property type="entry name" value="Ada-like_dom_sf"/>
</dbReference>
<dbReference type="EMBL" id="MLJW01000014">
    <property type="protein sequence ID" value="OIR13613.1"/>
    <property type="molecule type" value="Genomic_DNA"/>
</dbReference>
<keyword evidence="10" id="KW-0804">Transcription</keyword>
<name>A0A1J5TBC8_9ZZZZ</name>
<keyword evidence="8" id="KW-0238">DNA-binding</keyword>
<dbReference type="Gene3D" id="1.10.1670.40">
    <property type="match status" value="1"/>
</dbReference>
<evidence type="ECO:0000256" key="4">
    <source>
        <dbReference type="ARBA" id="ARBA00022723"/>
    </source>
</evidence>
<dbReference type="EC" id="3.2.2.21" evidence="13"/>
<dbReference type="GO" id="GO:0032259">
    <property type="term" value="P:methylation"/>
    <property type="evidence" value="ECO:0007669"/>
    <property type="project" value="UniProtKB-KW"/>
</dbReference>
<dbReference type="GO" id="GO:0008168">
    <property type="term" value="F:methyltransferase activity"/>
    <property type="evidence" value="ECO:0007669"/>
    <property type="project" value="UniProtKB-KW"/>
</dbReference>
<evidence type="ECO:0000256" key="2">
    <source>
        <dbReference type="ARBA" id="ARBA00022603"/>
    </source>
</evidence>
<dbReference type="GO" id="GO:0043916">
    <property type="term" value="F:DNA-7-methylguanine glycosylase activity"/>
    <property type="evidence" value="ECO:0007669"/>
    <property type="project" value="TreeGrafter"/>
</dbReference>
<keyword evidence="13" id="KW-0326">Glycosidase</keyword>
<dbReference type="AlphaFoldDB" id="A0A1J5TBC8"/>
<comment type="cofactor">
    <cofactor evidence="1">
        <name>Zn(2+)</name>
        <dbReference type="ChEBI" id="CHEBI:29105"/>
    </cofactor>
</comment>
<dbReference type="PROSITE" id="PS01124">
    <property type="entry name" value="HTH_ARAC_FAMILY_2"/>
    <property type="match status" value="1"/>
</dbReference>
<dbReference type="Pfam" id="PF02805">
    <property type="entry name" value="Ada_Zn_binding"/>
    <property type="match status" value="1"/>
</dbReference>
<dbReference type="SUPFAM" id="SSF46689">
    <property type="entry name" value="Homeodomain-like"/>
    <property type="match status" value="1"/>
</dbReference>
<dbReference type="InterPro" id="IPR018060">
    <property type="entry name" value="HTH_AraC"/>
</dbReference>
<evidence type="ECO:0000256" key="9">
    <source>
        <dbReference type="ARBA" id="ARBA00023159"/>
    </source>
</evidence>
<keyword evidence="4" id="KW-0479">Metal-binding</keyword>
<dbReference type="InterPro" id="IPR051912">
    <property type="entry name" value="Alkylbase_DNA_Glycosylase/TA"/>
</dbReference>
<evidence type="ECO:0000256" key="11">
    <source>
        <dbReference type="ARBA" id="ARBA00023204"/>
    </source>
</evidence>
<dbReference type="GO" id="GO:0032993">
    <property type="term" value="C:protein-DNA complex"/>
    <property type="evidence" value="ECO:0007669"/>
    <property type="project" value="TreeGrafter"/>
</dbReference>
<sequence>MATRLSEDRMYERVLASDAAFDGRFFFGVLSTGIYCLPSCRARKPHRRNVRFFPSCEAAREAGLRPCRKCHPDDFARGADPVLESVESLVGELRAAPSRIADVRALVSRSGFGSSRLFELIRRHYHATPAELLIRARVASARTLLETTELPLLEVAAAAGFESQSTFHDQFRRRNGMTPSDFRGLKDAPSFDLALPPEYPLGHLRRALGRDEQSLTERLEGDTYRAVLHFASGPRLISVRLKSDHVTVETPAGTAVQAHAAVIGILGLEQDAPSFARLARRLGFARLVREREGLRIVQTPTVFDGLLWSIVGQQVAFGFACTLRRRLVERVGRGDFDGLRAPPTPADVAALEVDDLVPLQYSRQKASYLVSISRMIAEGRLDAEGLRNQSATRVERTLLALRGLGPWSVNYVMMRALGFLDCVPYGDTGVTSGLQTLYNLEVRPDVDATRRLMEPFSPMRSLATTHLWQINRPSP</sequence>
<organism evidence="13">
    <name type="scientific">mine drainage metagenome</name>
    <dbReference type="NCBI Taxonomy" id="410659"/>
    <lineage>
        <taxon>unclassified sequences</taxon>
        <taxon>metagenomes</taxon>
        <taxon>ecological metagenomes</taxon>
    </lineage>
</organism>
<dbReference type="InterPro" id="IPR003265">
    <property type="entry name" value="HhH-GPD_domain"/>
</dbReference>
<dbReference type="PANTHER" id="PTHR43003">
    <property type="entry name" value="DNA-3-METHYLADENINE GLYCOSYLASE"/>
    <property type="match status" value="1"/>
</dbReference>
<dbReference type="SMART" id="SM00478">
    <property type="entry name" value="ENDO3c"/>
    <property type="match status" value="1"/>
</dbReference>
<dbReference type="GO" id="GO:0008725">
    <property type="term" value="F:DNA-3-methyladenine glycosylase activity"/>
    <property type="evidence" value="ECO:0007669"/>
    <property type="project" value="TreeGrafter"/>
</dbReference>
<comment type="caution">
    <text evidence="13">The sequence shown here is derived from an EMBL/GenBank/DDBJ whole genome shotgun (WGS) entry which is preliminary data.</text>
</comment>
<evidence type="ECO:0000256" key="3">
    <source>
        <dbReference type="ARBA" id="ARBA00022679"/>
    </source>
</evidence>
<dbReference type="GO" id="GO:0005737">
    <property type="term" value="C:cytoplasm"/>
    <property type="evidence" value="ECO:0007669"/>
    <property type="project" value="TreeGrafter"/>
</dbReference>
<dbReference type="GO" id="GO:0032131">
    <property type="term" value="F:alkylated DNA binding"/>
    <property type="evidence" value="ECO:0007669"/>
    <property type="project" value="TreeGrafter"/>
</dbReference>
<evidence type="ECO:0000313" key="13">
    <source>
        <dbReference type="EMBL" id="OIR13613.1"/>
    </source>
</evidence>
<dbReference type="GO" id="GO:0006285">
    <property type="term" value="P:base-excision repair, AP site formation"/>
    <property type="evidence" value="ECO:0007669"/>
    <property type="project" value="TreeGrafter"/>
</dbReference>
<dbReference type="InterPro" id="IPR018062">
    <property type="entry name" value="HTH_AraC-typ_CS"/>
</dbReference>